<dbReference type="EMBL" id="NKQU01000175">
    <property type="protein sequence ID" value="OZI86922.1"/>
    <property type="molecule type" value="Genomic_DNA"/>
</dbReference>
<dbReference type="Proteomes" id="UP000217163">
    <property type="component" value="Unassembled WGS sequence"/>
</dbReference>
<dbReference type="AlphaFoldDB" id="A0A261WLS6"/>
<proteinExistence type="predicted"/>
<protein>
    <submittedName>
        <fullName evidence="1">Uncharacterized protein</fullName>
    </submittedName>
</protein>
<sequence length="63" mass="7032">MKPLTDVNKAPSEHTVRIPALEVMGMPVFSGHDRLITMIYPQSCGFHGHPATHSMNIRPLIPR</sequence>
<organism evidence="1 2">
    <name type="scientific">Pseudomonas avellanae</name>
    <dbReference type="NCBI Taxonomy" id="46257"/>
    <lineage>
        <taxon>Bacteria</taxon>
        <taxon>Pseudomonadati</taxon>
        <taxon>Pseudomonadota</taxon>
        <taxon>Gammaproteobacteria</taxon>
        <taxon>Pseudomonadales</taxon>
        <taxon>Pseudomonadaceae</taxon>
        <taxon>Pseudomonas</taxon>
    </lineage>
</organism>
<gene>
    <name evidence="1" type="ORF">CFN58_07655</name>
</gene>
<comment type="caution">
    <text evidence="1">The sequence shown here is derived from an EMBL/GenBank/DDBJ whole genome shotgun (WGS) entry which is preliminary data.</text>
</comment>
<reference evidence="2" key="1">
    <citation type="journal article" date="2016" name="Sci. Rep.">
        <title>Genome analysis of the kiwifruit canker pathogen Pseudomonas syringae pv. actinidiae biovar 5.</title>
        <authorList>
            <person name="Fujikawa T."/>
            <person name="Sawada H."/>
        </authorList>
    </citation>
    <scope>NUCLEOTIDE SEQUENCE [LARGE SCALE GENOMIC DNA]</scope>
    <source>
        <strain evidence="2">MAFF 212061</strain>
    </source>
</reference>
<evidence type="ECO:0000313" key="1">
    <source>
        <dbReference type="EMBL" id="OZI86922.1"/>
    </source>
</evidence>
<accession>A0A261WLS6</accession>
<name>A0A261WLS6_9PSED</name>
<evidence type="ECO:0000313" key="2">
    <source>
        <dbReference type="Proteomes" id="UP000217163"/>
    </source>
</evidence>